<dbReference type="RefSeq" id="WP_145057422.1">
    <property type="nucleotide sequence ID" value="NZ_CP036433.1"/>
</dbReference>
<sequence length="381" mass="41592">MADLSETWPSPNWPLGPWSFTLRWRGEADLDLMAFYRLEDGASGGVYSERYDGGSQGAVGEAPWMRLSRDAGGQPGEHAETLMLEQVAGLSELLICAVNFTEASLAGGTVFADVDARLEASGEGRVFLRQPLDTTEPGAVAVLVQGAAGEAGWEWSTRPEVLSFPELQTLAPAARRLSLTSKTVLDQPQATAAMSTAAEGEICVHLRWSPRVTTPSFLPFLSRTRPVDIDLGCFFELADGDRAAVQPLNDGFFKNGSFHESPWIYHLGDDRSGSRVHGELLKINAAQWSQIRRVLLFAFLYEGAPRWSESDAVLSIQPPGSPLMEIPLGEQTAAHGFCAAALLENEQGQVRVTRLVTFHDDHPTADQFYGWGLNWGMGEKE</sequence>
<dbReference type="OrthoDB" id="179721at2"/>
<organism evidence="1 2">
    <name type="scientific">Lignipirellula cremea</name>
    <dbReference type="NCBI Taxonomy" id="2528010"/>
    <lineage>
        <taxon>Bacteria</taxon>
        <taxon>Pseudomonadati</taxon>
        <taxon>Planctomycetota</taxon>
        <taxon>Planctomycetia</taxon>
        <taxon>Pirellulales</taxon>
        <taxon>Pirellulaceae</taxon>
        <taxon>Lignipirellula</taxon>
    </lineage>
</organism>
<dbReference type="AlphaFoldDB" id="A0A518E2G5"/>
<dbReference type="CDD" id="cd06974">
    <property type="entry name" value="TerD_like"/>
    <property type="match status" value="1"/>
</dbReference>
<accession>A0A518E2G5</accession>
<proteinExistence type="predicted"/>
<evidence type="ECO:0000313" key="2">
    <source>
        <dbReference type="Proteomes" id="UP000317648"/>
    </source>
</evidence>
<keyword evidence="2" id="KW-1185">Reference proteome</keyword>
<reference evidence="1 2" key="1">
    <citation type="submission" date="2019-02" db="EMBL/GenBank/DDBJ databases">
        <title>Deep-cultivation of Planctomycetes and their phenomic and genomic characterization uncovers novel biology.</title>
        <authorList>
            <person name="Wiegand S."/>
            <person name="Jogler M."/>
            <person name="Boedeker C."/>
            <person name="Pinto D."/>
            <person name="Vollmers J."/>
            <person name="Rivas-Marin E."/>
            <person name="Kohn T."/>
            <person name="Peeters S.H."/>
            <person name="Heuer A."/>
            <person name="Rast P."/>
            <person name="Oberbeckmann S."/>
            <person name="Bunk B."/>
            <person name="Jeske O."/>
            <person name="Meyerdierks A."/>
            <person name="Storesund J.E."/>
            <person name="Kallscheuer N."/>
            <person name="Luecker S."/>
            <person name="Lage O.M."/>
            <person name="Pohl T."/>
            <person name="Merkel B.J."/>
            <person name="Hornburger P."/>
            <person name="Mueller R.-W."/>
            <person name="Bruemmer F."/>
            <person name="Labrenz M."/>
            <person name="Spormann A.M."/>
            <person name="Op den Camp H."/>
            <person name="Overmann J."/>
            <person name="Amann R."/>
            <person name="Jetten M.S.M."/>
            <person name="Mascher T."/>
            <person name="Medema M.H."/>
            <person name="Devos D.P."/>
            <person name="Kaster A.-K."/>
            <person name="Ovreas L."/>
            <person name="Rohde M."/>
            <person name="Galperin M.Y."/>
            <person name="Jogler C."/>
        </authorList>
    </citation>
    <scope>NUCLEOTIDE SEQUENCE [LARGE SCALE GENOMIC DNA]</scope>
    <source>
        <strain evidence="1 2">Pla85_3_4</strain>
    </source>
</reference>
<protein>
    <submittedName>
        <fullName evidence="1">Tellurium resistance protein</fullName>
    </submittedName>
</protein>
<dbReference type="KEGG" id="lcre:Pla8534_61470"/>
<dbReference type="Proteomes" id="UP000317648">
    <property type="component" value="Chromosome"/>
</dbReference>
<dbReference type="InterPro" id="IPR003325">
    <property type="entry name" value="TerD"/>
</dbReference>
<dbReference type="Gene3D" id="2.60.60.30">
    <property type="entry name" value="sav2460 like domains"/>
    <property type="match status" value="1"/>
</dbReference>
<gene>
    <name evidence="1" type="ORF">Pla8534_61470</name>
</gene>
<name>A0A518E2G5_9BACT</name>
<evidence type="ECO:0000313" key="1">
    <source>
        <dbReference type="EMBL" id="QDU98285.1"/>
    </source>
</evidence>
<dbReference type="EMBL" id="CP036433">
    <property type="protein sequence ID" value="QDU98285.1"/>
    <property type="molecule type" value="Genomic_DNA"/>
</dbReference>